<evidence type="ECO:0000313" key="2">
    <source>
        <dbReference type="EMBL" id="ADV83755.1"/>
    </source>
</evidence>
<evidence type="ECO:0000313" key="3">
    <source>
        <dbReference type="Proteomes" id="UP000006844"/>
    </source>
</evidence>
<proteinExistence type="predicted"/>
<dbReference type="eggNOG" id="COG1418">
    <property type="taxonomic scope" value="Bacteria"/>
</dbReference>
<protein>
    <submittedName>
        <fullName evidence="2">Metal dependent phosphohydrolase</fullName>
    </submittedName>
</protein>
<dbReference type="GO" id="GO:0016787">
    <property type="term" value="F:hydrolase activity"/>
    <property type="evidence" value="ECO:0007669"/>
    <property type="project" value="UniProtKB-KW"/>
</dbReference>
<dbReference type="STRING" id="401053.AciPR4_2995"/>
<accession>E8V568</accession>
<keyword evidence="2" id="KW-0378">Hydrolase</keyword>
<dbReference type="HOGENOM" id="CLU_036524_3_1_0"/>
<name>E8V568_TERSS</name>
<dbReference type="Gene3D" id="1.10.3210.50">
    <property type="match status" value="1"/>
</dbReference>
<gene>
    <name evidence="2" type="ordered locus">AciPR4_2995</name>
</gene>
<dbReference type="EMBL" id="CP002467">
    <property type="protein sequence ID" value="ADV83755.1"/>
    <property type="molecule type" value="Genomic_DNA"/>
</dbReference>
<dbReference type="PROSITE" id="PS51831">
    <property type="entry name" value="HD"/>
    <property type="match status" value="1"/>
</dbReference>
<reference evidence="2 3" key="1">
    <citation type="journal article" date="2012" name="Stand. Genomic Sci.">
        <title>Complete genome sequence of Terriglobus saanensis type strain SP1PR4(T), an Acidobacteria from tundra soil.</title>
        <authorList>
            <person name="Rawat S.R."/>
            <person name="Mannisto M.K."/>
            <person name="Starovoytov V."/>
            <person name="Goodwin L."/>
            <person name="Nolan M."/>
            <person name="Hauser L."/>
            <person name="Land M."/>
            <person name="Davenport K.W."/>
            <person name="Woyke T."/>
            <person name="Haggblom M.M."/>
        </authorList>
    </citation>
    <scope>NUCLEOTIDE SEQUENCE</scope>
    <source>
        <strain evidence="3">ATCC BAA-1853 / DSM 23119 / SP1PR4</strain>
    </source>
</reference>
<dbReference type="InterPro" id="IPR006674">
    <property type="entry name" value="HD_domain"/>
</dbReference>
<dbReference type="SUPFAM" id="SSF109604">
    <property type="entry name" value="HD-domain/PDEase-like"/>
    <property type="match status" value="1"/>
</dbReference>
<dbReference type="AlphaFoldDB" id="E8V568"/>
<organism evidence="2 3">
    <name type="scientific">Terriglobus saanensis (strain ATCC BAA-1853 / DSM 23119 / SP1PR4)</name>
    <dbReference type="NCBI Taxonomy" id="401053"/>
    <lineage>
        <taxon>Bacteria</taxon>
        <taxon>Pseudomonadati</taxon>
        <taxon>Acidobacteriota</taxon>
        <taxon>Terriglobia</taxon>
        <taxon>Terriglobales</taxon>
        <taxon>Acidobacteriaceae</taxon>
        <taxon>Terriglobus</taxon>
    </lineage>
</organism>
<dbReference type="SMART" id="SM00471">
    <property type="entry name" value="HDc"/>
    <property type="match status" value="1"/>
</dbReference>
<dbReference type="Pfam" id="PF01966">
    <property type="entry name" value="HD"/>
    <property type="match status" value="1"/>
</dbReference>
<dbReference type="PANTHER" id="PTHR33594:SF1">
    <property type="entry name" value="HD_PDEASE DOMAIN-CONTAINING PROTEIN"/>
    <property type="match status" value="1"/>
</dbReference>
<feature type="domain" description="HD" evidence="1">
    <location>
        <begin position="44"/>
        <end position="148"/>
    </location>
</feature>
<dbReference type="Proteomes" id="UP000006844">
    <property type="component" value="Chromosome"/>
</dbReference>
<dbReference type="InterPro" id="IPR003607">
    <property type="entry name" value="HD/PDEase_dom"/>
</dbReference>
<sequence>MPRSSCRGGEIIRQPKRNMHTLVSRVRNHVLWHLEIPGQSVAHRIDHLDRVLANARRIAATQSGIDEELLELATLLHDVNQPVGKKTEHVRLSMGTAIEILRTEGCPEARIDRVVQIISEHSTENMQSSQFTSQEARILFDADKLDGLGAVGIARVFALYGQMGLPLQEAITWYRGKIAVASEHLQTEEGIRLCRARFPYVQDFLTQLEAQLRGEDPARS</sequence>
<keyword evidence="3" id="KW-1185">Reference proteome</keyword>
<dbReference type="PANTHER" id="PTHR33594">
    <property type="entry name" value="SUPERFAMILY HYDROLASE, PUTATIVE (AFU_ORTHOLOGUE AFUA_1G03035)-RELATED"/>
    <property type="match status" value="1"/>
</dbReference>
<evidence type="ECO:0000259" key="1">
    <source>
        <dbReference type="PROSITE" id="PS51831"/>
    </source>
</evidence>
<dbReference type="KEGG" id="tsa:AciPR4_2995"/>